<feature type="compositionally biased region" description="Low complexity" evidence="1">
    <location>
        <begin position="45"/>
        <end position="64"/>
    </location>
</feature>
<sequence>MAKVLSLFRRKASTSGDGGAAPPPAPPPPPRPTKPRSTNDGDGGEAAAAAAEGDSGEAAAPTLAPEAPMAQVVARRQSQINLNRYLAGAPSGLTAVLKQPSRGDLLLEPARSQGSGSLQLAFSVQQHSHSQSQHHLAAQQLSAQLQAQSGSAARGQQQQQQQQQQQPQQQQQQQSQSASGGAGGDAPPVKPLRERRKSMAASELAASLHNIDVTQAAMIMMPARLKQELVGAQSSASQPLPSLMSLPVPTRASAPLPAAILSADSYLLATTMSAAAGVAGATATPRLERKPSLIREAVVKVTTQQQQPGPTRGSAAQDSPFRSQAAGDSGPERASGATLAARRGSMAPALAQQQQQGGGGGGGGGALAGGPSRASMTVGGLGSPPSPTHGAQRRSEVGESGPALRARGSVAVGFESSGAALTSNGGHPLSPTGNGSGGGHHLLPGAPSSKDLRRGALTTRGSEMLAMALSTANEYDGLAGAGSSAQYDAVRLPVIGGNGTSTRRVNIDTREPTVHGGGGGGRGGLTAADVAALSEAISSYESEAARLRAMAVRKVDSRIKRAVMDRRLTADEEAVAAPASLLEGSVAGSLLAPLMRPQQPAGGNSRNNLQQPPSRSAPRGSVHGNGAGTGTGAGAAGGASGPADALTRARTRLQETEAETSEELNHLRRNSVAPRMIAHELMTEPPPVTRRR</sequence>
<protein>
    <submittedName>
        <fullName evidence="2">Uncharacterized protein</fullName>
    </submittedName>
</protein>
<name>A0A9W6B9R9_9CHLO</name>
<evidence type="ECO:0000313" key="3">
    <source>
        <dbReference type="Proteomes" id="UP001165080"/>
    </source>
</evidence>
<feature type="region of interest" description="Disordered" evidence="1">
    <location>
        <begin position="595"/>
        <end position="692"/>
    </location>
</feature>
<feature type="compositionally biased region" description="Low complexity" evidence="1">
    <location>
        <begin position="125"/>
        <end position="179"/>
    </location>
</feature>
<proteinExistence type="predicted"/>
<dbReference type="AlphaFoldDB" id="A0A9W6B9R9"/>
<organism evidence="2 3">
    <name type="scientific">Pleodorina starrii</name>
    <dbReference type="NCBI Taxonomy" id="330485"/>
    <lineage>
        <taxon>Eukaryota</taxon>
        <taxon>Viridiplantae</taxon>
        <taxon>Chlorophyta</taxon>
        <taxon>core chlorophytes</taxon>
        <taxon>Chlorophyceae</taxon>
        <taxon>CS clade</taxon>
        <taxon>Chlamydomonadales</taxon>
        <taxon>Volvocaceae</taxon>
        <taxon>Pleodorina</taxon>
    </lineage>
</organism>
<feature type="region of interest" description="Disordered" evidence="1">
    <location>
        <begin position="1"/>
        <end position="64"/>
    </location>
</feature>
<evidence type="ECO:0000256" key="1">
    <source>
        <dbReference type="SAM" id="MobiDB-lite"/>
    </source>
</evidence>
<reference evidence="2 3" key="1">
    <citation type="journal article" date="2023" name="Commun. Biol.">
        <title>Reorganization of the ancestral sex-determining regions during the evolution of trioecy in Pleodorina starrii.</title>
        <authorList>
            <person name="Takahashi K."/>
            <person name="Suzuki S."/>
            <person name="Kawai-Toyooka H."/>
            <person name="Yamamoto K."/>
            <person name="Hamaji T."/>
            <person name="Ootsuki R."/>
            <person name="Yamaguchi H."/>
            <person name="Kawachi M."/>
            <person name="Higashiyama T."/>
            <person name="Nozaki H."/>
        </authorList>
    </citation>
    <scope>NUCLEOTIDE SEQUENCE [LARGE SCALE GENOMIC DNA]</scope>
    <source>
        <strain evidence="2 3">NIES-4479</strain>
    </source>
</reference>
<dbReference type="EMBL" id="BRXU01000001">
    <property type="protein sequence ID" value="GLC48123.1"/>
    <property type="molecule type" value="Genomic_DNA"/>
</dbReference>
<feature type="compositionally biased region" description="Polar residues" evidence="1">
    <location>
        <begin position="601"/>
        <end position="614"/>
    </location>
</feature>
<feature type="region of interest" description="Disordered" evidence="1">
    <location>
        <begin position="301"/>
        <end position="457"/>
    </location>
</feature>
<feature type="region of interest" description="Disordered" evidence="1">
    <location>
        <begin position="122"/>
        <end position="201"/>
    </location>
</feature>
<feature type="compositionally biased region" description="Gly residues" evidence="1">
    <location>
        <begin position="356"/>
        <end position="368"/>
    </location>
</feature>
<dbReference type="Proteomes" id="UP001165080">
    <property type="component" value="Unassembled WGS sequence"/>
</dbReference>
<comment type="caution">
    <text evidence="2">The sequence shown here is derived from an EMBL/GenBank/DDBJ whole genome shotgun (WGS) entry which is preliminary data.</text>
</comment>
<evidence type="ECO:0000313" key="2">
    <source>
        <dbReference type="EMBL" id="GLC48123.1"/>
    </source>
</evidence>
<gene>
    <name evidence="2" type="primary">PLEST007485</name>
    <name evidence="2" type="ORF">PLESTB_000061600</name>
</gene>
<feature type="compositionally biased region" description="Pro residues" evidence="1">
    <location>
        <begin position="21"/>
        <end position="32"/>
    </location>
</feature>
<keyword evidence="3" id="KW-1185">Reference proteome</keyword>
<feature type="region of interest" description="Disordered" evidence="1">
    <location>
        <begin position="498"/>
        <end position="523"/>
    </location>
</feature>
<accession>A0A9W6B9R9</accession>
<feature type="compositionally biased region" description="Gly residues" evidence="1">
    <location>
        <begin position="623"/>
        <end position="640"/>
    </location>
</feature>